<protein>
    <recommendedName>
        <fullName evidence="6">Competence protein CoiA-like family protein</fullName>
    </recommendedName>
</protein>
<organism evidence="4 5">
    <name type="scientific">Chryseobacterium ureilyticum</name>
    <dbReference type="NCBI Taxonomy" id="373668"/>
    <lineage>
        <taxon>Bacteria</taxon>
        <taxon>Pseudomonadati</taxon>
        <taxon>Bacteroidota</taxon>
        <taxon>Flavobacteriia</taxon>
        <taxon>Flavobacteriales</taxon>
        <taxon>Weeksellaceae</taxon>
        <taxon>Chryseobacterium group</taxon>
        <taxon>Chryseobacterium</taxon>
    </lineage>
</organism>
<dbReference type="InterPro" id="IPR057152">
    <property type="entry name" value="DUF7830"/>
</dbReference>
<evidence type="ECO:0000259" key="1">
    <source>
        <dbReference type="Pfam" id="PF19500"/>
    </source>
</evidence>
<dbReference type="Pfam" id="PF25167">
    <property type="entry name" value="DUF7829"/>
    <property type="match status" value="1"/>
</dbReference>
<keyword evidence="5" id="KW-1185">Reference proteome</keyword>
<name>A0A1N7KGV8_9FLAO</name>
<gene>
    <name evidence="4" type="ORF">SAMN05421786_101468</name>
</gene>
<evidence type="ECO:0000313" key="5">
    <source>
        <dbReference type="Proteomes" id="UP000186744"/>
    </source>
</evidence>
<evidence type="ECO:0008006" key="6">
    <source>
        <dbReference type="Google" id="ProtNLM"/>
    </source>
</evidence>
<accession>A0A1N7KGV8</accession>
<dbReference type="Pfam" id="PF19500">
    <property type="entry name" value="DUF6035"/>
    <property type="match status" value="1"/>
</dbReference>
<dbReference type="AlphaFoldDB" id="A0A1N7KGV8"/>
<dbReference type="OrthoDB" id="1305560at2"/>
<dbReference type="Pfam" id="PF25169">
    <property type="entry name" value="DUF7830"/>
    <property type="match status" value="1"/>
</dbReference>
<sequence>MKKSERLISLARDKITLNLLDANVIFEINRTVDSDIRRLIGEKKIIPICVECEQGLALSKSIYDRHFFKHLPKHSYCLLSDNSLTPQQQNEYIEITKINESDRHKQLKNRIGNLISTVEGVDKSSIAIDNKFIFRNGEKRKPDVYCKFLDYQIVFEIQLSKLPLWYILKRHQFYKENNIYLIWVLDNFDIKSQGSFELDIKYLNIYHNFFKLDESAVSLRLLCEYKEVYIDDFIVKNKWKQKSVELNELSFDSKQIQAFYYNFPVNLAKKETELIQLLRKKEDDEWNALQIKEEEERKIKIEKIIQQIKNEKSKKFSSYRLVDNKINELSYLEVKELNNNLDFKNRKKSPIIKWIRETNEYNYSFLFFILQNKNIYVNINQSDSIEETVFLELYKNEKIPSQHYICKLFFEIGYQLQKKDIEYINLYSKNNNFESYKIWDRVKSRKLIQKAYEKDTFLFILESAKHNQIIGSKLANWITFGNNAIQFYSQYWEYIELAFKKYGIWDFIIEQDRRKTFHSKLEKLYQNFPKQEYDVDTVVKNLYPEIFN</sequence>
<dbReference type="InterPro" id="IPR057151">
    <property type="entry name" value="DUF7829"/>
</dbReference>
<dbReference type="EMBL" id="FTOL01000001">
    <property type="protein sequence ID" value="SIS60815.1"/>
    <property type="molecule type" value="Genomic_DNA"/>
</dbReference>
<dbReference type="STRING" id="373668.SAMN05421786_101468"/>
<feature type="domain" description="DUF7830" evidence="3">
    <location>
        <begin position="22"/>
        <end position="83"/>
    </location>
</feature>
<feature type="domain" description="DUF6035" evidence="1">
    <location>
        <begin position="90"/>
        <end position="263"/>
    </location>
</feature>
<evidence type="ECO:0000313" key="4">
    <source>
        <dbReference type="EMBL" id="SIS60815.1"/>
    </source>
</evidence>
<feature type="domain" description="DUF7829" evidence="2">
    <location>
        <begin position="332"/>
        <end position="545"/>
    </location>
</feature>
<reference evidence="5" key="1">
    <citation type="submission" date="2017-01" db="EMBL/GenBank/DDBJ databases">
        <authorList>
            <person name="Varghese N."/>
            <person name="Submissions S."/>
        </authorList>
    </citation>
    <scope>NUCLEOTIDE SEQUENCE [LARGE SCALE GENOMIC DNA]</scope>
    <source>
        <strain evidence="5">DSM 18017</strain>
    </source>
</reference>
<evidence type="ECO:0000259" key="3">
    <source>
        <dbReference type="Pfam" id="PF25169"/>
    </source>
</evidence>
<dbReference type="RefSeq" id="WP_076549597.1">
    <property type="nucleotide sequence ID" value="NZ_FTOL01000001.1"/>
</dbReference>
<proteinExistence type="predicted"/>
<dbReference type="InterPro" id="IPR046099">
    <property type="entry name" value="DUF6035"/>
</dbReference>
<evidence type="ECO:0000259" key="2">
    <source>
        <dbReference type="Pfam" id="PF25167"/>
    </source>
</evidence>
<dbReference type="Proteomes" id="UP000186744">
    <property type="component" value="Unassembled WGS sequence"/>
</dbReference>